<keyword evidence="4" id="KW-0560">Oxidoreductase</keyword>
<keyword evidence="9" id="KW-1185">Reference proteome</keyword>
<dbReference type="GO" id="GO:0051539">
    <property type="term" value="F:4 iron, 4 sulfur cluster binding"/>
    <property type="evidence" value="ECO:0007669"/>
    <property type="project" value="UniProtKB-KW"/>
</dbReference>
<dbReference type="InterPro" id="IPR045854">
    <property type="entry name" value="NO2/SO3_Rdtase_4Fe4S_sf"/>
</dbReference>
<keyword evidence="5" id="KW-0408">Iron</keyword>
<feature type="domain" description="Nitrite/Sulfite reductase ferredoxin-like" evidence="7">
    <location>
        <begin position="243"/>
        <end position="305"/>
    </location>
</feature>
<dbReference type="InterPro" id="IPR036136">
    <property type="entry name" value="Nit/Sulf_reduc_fer-like_dom_sf"/>
</dbReference>
<organism evidence="8 9">
    <name type="scientific">Saccharopolyspora shandongensis</name>
    <dbReference type="NCBI Taxonomy" id="418495"/>
    <lineage>
        <taxon>Bacteria</taxon>
        <taxon>Bacillati</taxon>
        <taxon>Actinomycetota</taxon>
        <taxon>Actinomycetes</taxon>
        <taxon>Pseudonocardiales</taxon>
        <taxon>Pseudonocardiaceae</taxon>
        <taxon>Saccharopolyspora</taxon>
    </lineage>
</organism>
<evidence type="ECO:0000256" key="3">
    <source>
        <dbReference type="ARBA" id="ARBA00022723"/>
    </source>
</evidence>
<keyword evidence="6" id="KW-0411">Iron-sulfur</keyword>
<dbReference type="Gene3D" id="3.30.413.10">
    <property type="entry name" value="Sulfite Reductase Hemoprotein, domain 1"/>
    <property type="match status" value="2"/>
</dbReference>
<reference evidence="9" key="1">
    <citation type="submission" date="2016-10" db="EMBL/GenBank/DDBJ databases">
        <authorList>
            <person name="Varghese N."/>
            <person name="Submissions S."/>
        </authorList>
    </citation>
    <scope>NUCLEOTIDE SEQUENCE [LARGE SCALE GENOMIC DNA]</scope>
    <source>
        <strain evidence="9">CGMCC 4.3530</strain>
    </source>
</reference>
<name>A0A1H2WTL1_9PSEU</name>
<proteinExistence type="predicted"/>
<evidence type="ECO:0000256" key="6">
    <source>
        <dbReference type="ARBA" id="ARBA00023014"/>
    </source>
</evidence>
<evidence type="ECO:0000313" key="9">
    <source>
        <dbReference type="Proteomes" id="UP000199529"/>
    </source>
</evidence>
<dbReference type="Gene3D" id="3.90.480.10">
    <property type="entry name" value="Sulfite Reductase Hemoprotein,Domain 2"/>
    <property type="match status" value="1"/>
</dbReference>
<dbReference type="OrthoDB" id="105450at2"/>
<protein>
    <submittedName>
        <fullName evidence="8">Precorrin-3B synthase</fullName>
    </submittedName>
</protein>
<evidence type="ECO:0000256" key="5">
    <source>
        <dbReference type="ARBA" id="ARBA00023004"/>
    </source>
</evidence>
<keyword evidence="2" id="KW-0349">Heme</keyword>
<dbReference type="PANTHER" id="PTHR32439:SF9">
    <property type="entry name" value="BLR3264 PROTEIN"/>
    <property type="match status" value="1"/>
</dbReference>
<evidence type="ECO:0000259" key="7">
    <source>
        <dbReference type="Pfam" id="PF03460"/>
    </source>
</evidence>
<sequence>MLHRARPERDACPGALRVHEAADGGLARIRVPGGVLAPPQVRAIAAAAALGDGGAELTSRANVQVRGLPAGAEEELAAGLRAAGLLPSATHERVRNIIGSPSADGRELVNVRAVARELDAALCATPSLADLPGRFLFAVDDGSTDVISLGADVGLLAQRADTLALVLAGVDSGVRSTPDQAAGVAIAAAEAFLAEKAAQGRSAWRLAELDDGARRVADRLGAVPAAPLPSTQPATHAQVGGVQRPGGTVAVVAGAPLGRLSREQLDIITAASDAAGELRLTPWRTVVLPGLRPDEAGRWLSDLGAHGLLVDPSSAGAGVTACAGRPGCAKARADVRDDARRASRAADGSALPVHWSGCERRCGRPQGRVVEVLATGAGYEVGLDGETRASGADVDQVSAALVAARRTV</sequence>
<keyword evidence="3" id="KW-0479">Metal-binding</keyword>
<dbReference type="EMBL" id="FNOK01000005">
    <property type="protein sequence ID" value="SDW83858.1"/>
    <property type="molecule type" value="Genomic_DNA"/>
</dbReference>
<evidence type="ECO:0000256" key="2">
    <source>
        <dbReference type="ARBA" id="ARBA00022617"/>
    </source>
</evidence>
<dbReference type="PANTHER" id="PTHR32439">
    <property type="entry name" value="FERREDOXIN--NITRITE REDUCTASE, CHLOROPLASTIC"/>
    <property type="match status" value="1"/>
</dbReference>
<keyword evidence="1" id="KW-0004">4Fe-4S</keyword>
<dbReference type="NCBIfam" id="TIGR02435">
    <property type="entry name" value="CobG"/>
    <property type="match status" value="1"/>
</dbReference>
<evidence type="ECO:0000256" key="1">
    <source>
        <dbReference type="ARBA" id="ARBA00022485"/>
    </source>
</evidence>
<dbReference type="InterPro" id="IPR005117">
    <property type="entry name" value="NiRdtase/SiRdtase_haem-b_fer"/>
</dbReference>
<dbReference type="AlphaFoldDB" id="A0A1H2WTL1"/>
<dbReference type="Proteomes" id="UP000199529">
    <property type="component" value="Unassembled WGS sequence"/>
</dbReference>
<dbReference type="SUPFAM" id="SSF56014">
    <property type="entry name" value="Nitrite and sulphite reductase 4Fe-4S domain-like"/>
    <property type="match status" value="2"/>
</dbReference>
<evidence type="ECO:0000256" key="4">
    <source>
        <dbReference type="ARBA" id="ARBA00023002"/>
    </source>
</evidence>
<dbReference type="RefSeq" id="WP_093262943.1">
    <property type="nucleotide sequence ID" value="NZ_FNOK01000005.1"/>
</dbReference>
<dbReference type="InterPro" id="IPR012798">
    <property type="entry name" value="Cbl_synth_CobG-like"/>
</dbReference>
<dbReference type="STRING" id="418495.SAMN05216215_1005276"/>
<dbReference type="Pfam" id="PF03460">
    <property type="entry name" value="NIR_SIR_ferr"/>
    <property type="match status" value="2"/>
</dbReference>
<feature type="domain" description="Nitrite/Sulfite reductase ferredoxin-like" evidence="7">
    <location>
        <begin position="23"/>
        <end position="82"/>
    </location>
</feature>
<dbReference type="SUPFAM" id="SSF55124">
    <property type="entry name" value="Nitrite/Sulfite reductase N-terminal domain-like"/>
    <property type="match status" value="2"/>
</dbReference>
<dbReference type="InterPro" id="IPR051329">
    <property type="entry name" value="NIR_SIR_4Fe-4S"/>
</dbReference>
<dbReference type="GO" id="GO:0016491">
    <property type="term" value="F:oxidoreductase activity"/>
    <property type="evidence" value="ECO:0007669"/>
    <property type="project" value="UniProtKB-KW"/>
</dbReference>
<dbReference type="GO" id="GO:0046872">
    <property type="term" value="F:metal ion binding"/>
    <property type="evidence" value="ECO:0007669"/>
    <property type="project" value="UniProtKB-KW"/>
</dbReference>
<evidence type="ECO:0000313" key="8">
    <source>
        <dbReference type="EMBL" id="SDW83858.1"/>
    </source>
</evidence>
<accession>A0A1H2WTL1</accession>
<gene>
    <name evidence="8" type="ORF">SAMN05216215_1005276</name>
</gene>